<dbReference type="EMBL" id="CP129118">
    <property type="protein sequence ID" value="WOV88859.1"/>
    <property type="molecule type" value="Genomic_DNA"/>
</dbReference>
<accession>A0ABZ0L9L5</accession>
<gene>
    <name evidence="4" type="primary">comGD</name>
    <name evidence="4" type="ORF">QWT69_07080</name>
</gene>
<feature type="transmembrane region" description="Helical" evidence="3">
    <location>
        <begin position="6"/>
        <end position="29"/>
    </location>
</feature>
<dbReference type="PIRSF" id="PIRSF021292">
    <property type="entry name" value="Competence_ComGD"/>
    <property type="match status" value="1"/>
</dbReference>
<dbReference type="InterPro" id="IPR045584">
    <property type="entry name" value="Pilin-like"/>
</dbReference>
<keyword evidence="3" id="KW-1133">Transmembrane helix</keyword>
<evidence type="ECO:0000256" key="2">
    <source>
        <dbReference type="ARBA" id="ARBA00023287"/>
    </source>
</evidence>
<keyword evidence="3" id="KW-0472">Membrane</keyword>
<evidence type="ECO:0000313" key="4">
    <source>
        <dbReference type="EMBL" id="WOV88859.1"/>
    </source>
</evidence>
<organism evidence="4 5">
    <name type="scientific">Sporosarcina oncorhynchi</name>
    <dbReference type="NCBI Taxonomy" id="3056444"/>
    <lineage>
        <taxon>Bacteria</taxon>
        <taxon>Bacillati</taxon>
        <taxon>Bacillota</taxon>
        <taxon>Bacilli</taxon>
        <taxon>Bacillales</taxon>
        <taxon>Caryophanaceae</taxon>
        <taxon>Sporosarcina</taxon>
    </lineage>
</organism>
<dbReference type="NCBIfam" id="NF040982">
    <property type="entry name" value="ComGD"/>
    <property type="match status" value="1"/>
</dbReference>
<keyword evidence="2" id="KW-0178">Competence</keyword>
<proteinExistence type="predicted"/>
<dbReference type="RefSeq" id="WP_317970351.1">
    <property type="nucleotide sequence ID" value="NZ_CP129118.1"/>
</dbReference>
<evidence type="ECO:0000256" key="1">
    <source>
        <dbReference type="ARBA" id="ARBA00004241"/>
    </source>
</evidence>
<dbReference type="InterPro" id="IPR016785">
    <property type="entry name" value="ComGD"/>
</dbReference>
<protein>
    <submittedName>
        <fullName evidence="4">Competence type IV pilus minor pilin ComGD</fullName>
    </submittedName>
</protein>
<dbReference type="InterPro" id="IPR012902">
    <property type="entry name" value="N_methyl_site"/>
</dbReference>
<keyword evidence="5" id="KW-1185">Reference proteome</keyword>
<reference evidence="4 5" key="1">
    <citation type="submission" date="2023-06" db="EMBL/GenBank/DDBJ databases">
        <title>Sporosarcina sp. nov., isolated from Korean tranditional fermented seafood 'Jeotgal'.</title>
        <authorList>
            <person name="Yang A.I."/>
            <person name="Shin N.-R."/>
        </authorList>
    </citation>
    <scope>NUCLEOTIDE SEQUENCE [LARGE SCALE GENOMIC DNA]</scope>
    <source>
        <strain evidence="4 5">T2O-4</strain>
    </source>
</reference>
<name>A0ABZ0L9L5_9BACL</name>
<dbReference type="Pfam" id="PF07963">
    <property type="entry name" value="N_methyl"/>
    <property type="match status" value="1"/>
</dbReference>
<dbReference type="SUPFAM" id="SSF54523">
    <property type="entry name" value="Pili subunits"/>
    <property type="match status" value="1"/>
</dbReference>
<comment type="subcellular location">
    <subcellularLocation>
        <location evidence="1">Cell surface</location>
    </subcellularLocation>
</comment>
<dbReference type="Gene3D" id="3.30.700.10">
    <property type="entry name" value="Glycoprotein, Type 4 Pilin"/>
    <property type="match status" value="1"/>
</dbReference>
<sequence>MFDNKQSGFTFLELLLVLSIVAIVTVIIIPSGDKWVKKQSEKEALETFIATIHHAQAYAIAYEASTAIKFKDSGATYRLYTPNLESTKPRDVEFPTGMRVIAISSNMKGIEFTKAGNIVNSGTITLKTSAGVKLITLQLQHGRVLVRDQ</sequence>
<evidence type="ECO:0000313" key="5">
    <source>
        <dbReference type="Proteomes" id="UP001303902"/>
    </source>
</evidence>
<dbReference type="NCBIfam" id="TIGR02532">
    <property type="entry name" value="IV_pilin_GFxxxE"/>
    <property type="match status" value="1"/>
</dbReference>
<evidence type="ECO:0000256" key="3">
    <source>
        <dbReference type="SAM" id="Phobius"/>
    </source>
</evidence>
<keyword evidence="3" id="KW-0812">Transmembrane</keyword>
<dbReference type="Proteomes" id="UP001303902">
    <property type="component" value="Chromosome"/>
</dbReference>